<dbReference type="GO" id="GO:0016787">
    <property type="term" value="F:hydrolase activity"/>
    <property type="evidence" value="ECO:0007669"/>
    <property type="project" value="UniProtKB-KW"/>
</dbReference>
<dbReference type="AlphaFoldDB" id="A0A2J7Z446"/>
<dbReference type="SFLD" id="SFLDS00003">
    <property type="entry name" value="Haloacid_Dehalogenase"/>
    <property type="match status" value="1"/>
</dbReference>
<dbReference type="InterPro" id="IPR051540">
    <property type="entry name" value="S-2-haloacid_dehalogenase"/>
</dbReference>
<comment type="caution">
    <text evidence="2">The sequence shown here is derived from an EMBL/GenBank/DDBJ whole genome shotgun (WGS) entry which is preliminary data.</text>
</comment>
<keyword evidence="1" id="KW-0378">Hydrolase</keyword>
<evidence type="ECO:0008006" key="4">
    <source>
        <dbReference type="Google" id="ProtNLM"/>
    </source>
</evidence>
<dbReference type="Pfam" id="PF00702">
    <property type="entry name" value="Hydrolase"/>
    <property type="match status" value="1"/>
</dbReference>
<dbReference type="InterPro" id="IPR006439">
    <property type="entry name" value="HAD-SF_hydro_IA"/>
</dbReference>
<dbReference type="Proteomes" id="UP000236520">
    <property type="component" value="Unassembled WGS sequence"/>
</dbReference>
<dbReference type="InterPro" id="IPR036412">
    <property type="entry name" value="HAD-like_sf"/>
</dbReference>
<dbReference type="PRINTS" id="PR00413">
    <property type="entry name" value="HADHALOGNASE"/>
</dbReference>
<name>A0A2J7Z446_STRMQ</name>
<dbReference type="SUPFAM" id="SSF56784">
    <property type="entry name" value="HAD-like"/>
    <property type="match status" value="1"/>
</dbReference>
<dbReference type="EMBL" id="LJIW01000001">
    <property type="protein sequence ID" value="PNG95056.1"/>
    <property type="molecule type" value="Genomic_DNA"/>
</dbReference>
<dbReference type="PANTHER" id="PTHR43316:SF9">
    <property type="entry name" value="ACID DEHALOGENASE, PUTATIVE (AFU_ORTHOLOGUE AFUA_6G14460)-RELATED"/>
    <property type="match status" value="1"/>
</dbReference>
<dbReference type="InterPro" id="IPR023214">
    <property type="entry name" value="HAD_sf"/>
</dbReference>
<dbReference type="Gene3D" id="1.10.150.750">
    <property type="match status" value="1"/>
</dbReference>
<dbReference type="SFLD" id="SFLDG01129">
    <property type="entry name" value="C1.5:_HAD__Beta-PGM__Phosphata"/>
    <property type="match status" value="1"/>
</dbReference>
<proteinExistence type="predicted"/>
<evidence type="ECO:0000313" key="2">
    <source>
        <dbReference type="EMBL" id="PNG95056.1"/>
    </source>
</evidence>
<gene>
    <name evidence="2" type="ORF">SMF913_11081</name>
</gene>
<dbReference type="Gene3D" id="3.40.50.1000">
    <property type="entry name" value="HAD superfamily/HAD-like"/>
    <property type="match status" value="1"/>
</dbReference>
<organism evidence="2 3">
    <name type="scientific">Streptomyces malaysiensis</name>
    <dbReference type="NCBI Taxonomy" id="92644"/>
    <lineage>
        <taxon>Bacteria</taxon>
        <taxon>Bacillati</taxon>
        <taxon>Actinomycetota</taxon>
        <taxon>Actinomycetes</taxon>
        <taxon>Kitasatosporales</taxon>
        <taxon>Streptomycetaceae</taxon>
        <taxon>Streptomyces</taxon>
        <taxon>Streptomyces violaceusniger group</taxon>
    </lineage>
</organism>
<sequence>MLHGAATGKDSPMRKLVSFDCYRTLINFDTRTATHEIVEDRLAEIGVDPDRFHHDAYVMRFQGVLDEYLPYREILRRTLRNVMTLHGLEYRDEDGEALIEAVKKFTPFREVPDALRRLKGEYDIAILSNSEDDLIAYAVEALGVDFDYVLTAEQAGAYKPLPRAFEYLMTATGRGPGDIIHTAQGWEYDIMPTKRYPGMRRIWVNRYGFPGSAAFQPYEEIKDLSELPGLLGV</sequence>
<dbReference type="PANTHER" id="PTHR43316">
    <property type="entry name" value="HYDROLASE, HALOACID DELAHOGENASE-RELATED"/>
    <property type="match status" value="1"/>
</dbReference>
<evidence type="ECO:0000313" key="3">
    <source>
        <dbReference type="Proteomes" id="UP000236520"/>
    </source>
</evidence>
<accession>A0A2J7Z446</accession>
<evidence type="ECO:0000256" key="1">
    <source>
        <dbReference type="ARBA" id="ARBA00022801"/>
    </source>
</evidence>
<protein>
    <recommendedName>
        <fullName evidence="4">Haloacid dehalogenase, type II</fullName>
    </recommendedName>
</protein>
<keyword evidence="3" id="KW-1185">Reference proteome</keyword>
<reference evidence="2 3" key="1">
    <citation type="submission" date="2015-09" db="EMBL/GenBank/DDBJ databases">
        <title>Genome sequence, genome mining and natural product profiling of a biocontrol bacterium Streptomyces malaysiensis F913.</title>
        <authorList>
            <person name="Xu Y."/>
            <person name="Wei J."/>
            <person name="Xie J."/>
            <person name="Li T."/>
            <person name="Zhou Z."/>
        </authorList>
    </citation>
    <scope>NUCLEOTIDE SEQUENCE [LARGE SCALE GENOMIC DNA]</scope>
    <source>
        <strain evidence="2 3">F913</strain>
    </source>
</reference>